<reference evidence="2 3" key="1">
    <citation type="submission" date="2018-08" db="EMBL/GenBank/DDBJ databases">
        <title>Mucilaginibacter sp. MYSH2.</title>
        <authorList>
            <person name="Seo T."/>
        </authorList>
    </citation>
    <scope>NUCLEOTIDE SEQUENCE [LARGE SCALE GENOMIC DNA]</scope>
    <source>
        <strain evidence="2 3">MYSH2</strain>
    </source>
</reference>
<evidence type="ECO:0000313" key="3">
    <source>
        <dbReference type="Proteomes" id="UP000264217"/>
    </source>
</evidence>
<dbReference type="RefSeq" id="WP_117390561.1">
    <property type="nucleotide sequence ID" value="NZ_QWDC01000001.1"/>
</dbReference>
<comment type="caution">
    <text evidence="2">The sequence shown here is derived from an EMBL/GenBank/DDBJ whole genome shotgun (WGS) entry which is preliminary data.</text>
</comment>
<dbReference type="OrthoDB" id="1454346at2"/>
<feature type="chain" id="PRO_5016852771" evidence="1">
    <location>
        <begin position="24"/>
        <end position="142"/>
    </location>
</feature>
<gene>
    <name evidence="2" type="ORF">D0C36_05610</name>
</gene>
<accession>A0A372NYN6</accession>
<evidence type="ECO:0000313" key="2">
    <source>
        <dbReference type="EMBL" id="RFZ95004.1"/>
    </source>
</evidence>
<protein>
    <submittedName>
        <fullName evidence="2">Uncharacterized protein</fullName>
    </submittedName>
</protein>
<sequence length="142" mass="16011">MMKLLFLLGCLFFCFNVSGKAMVDTTDYWHVKIKGFQIAEFDERSPKPAITLNIDKLSPADIMTVTYGNDTPCGDCTTNLYVLDDKSQRIVLAEAKGTSAALNVSVEKLKQTATKLKKRVFQVFYTDKGKRNRSIFRLNLGK</sequence>
<proteinExistence type="predicted"/>
<dbReference type="Proteomes" id="UP000264217">
    <property type="component" value="Unassembled WGS sequence"/>
</dbReference>
<feature type="signal peptide" evidence="1">
    <location>
        <begin position="1"/>
        <end position="23"/>
    </location>
</feature>
<organism evidence="2 3">
    <name type="scientific">Mucilaginibacter conchicola</name>
    <dbReference type="NCBI Taxonomy" id="2303333"/>
    <lineage>
        <taxon>Bacteria</taxon>
        <taxon>Pseudomonadati</taxon>
        <taxon>Bacteroidota</taxon>
        <taxon>Sphingobacteriia</taxon>
        <taxon>Sphingobacteriales</taxon>
        <taxon>Sphingobacteriaceae</taxon>
        <taxon>Mucilaginibacter</taxon>
    </lineage>
</organism>
<name>A0A372NYN6_9SPHI</name>
<keyword evidence="1" id="KW-0732">Signal</keyword>
<keyword evidence="3" id="KW-1185">Reference proteome</keyword>
<evidence type="ECO:0000256" key="1">
    <source>
        <dbReference type="SAM" id="SignalP"/>
    </source>
</evidence>
<dbReference type="EMBL" id="QWDC01000001">
    <property type="protein sequence ID" value="RFZ95004.1"/>
    <property type="molecule type" value="Genomic_DNA"/>
</dbReference>
<dbReference type="AlphaFoldDB" id="A0A372NYN6"/>